<comment type="caution">
    <text evidence="2">The sequence shown here is derived from an EMBL/GenBank/DDBJ whole genome shotgun (WGS) entry which is preliminary data.</text>
</comment>
<reference evidence="3" key="1">
    <citation type="journal article" date="2019" name="Int. J. Syst. Evol. Microbiol.">
        <title>The Global Catalogue of Microorganisms (GCM) 10K type strain sequencing project: providing services to taxonomists for standard genome sequencing and annotation.</title>
        <authorList>
            <consortium name="The Broad Institute Genomics Platform"/>
            <consortium name="The Broad Institute Genome Sequencing Center for Infectious Disease"/>
            <person name="Wu L."/>
            <person name="Ma J."/>
        </authorList>
    </citation>
    <scope>NUCLEOTIDE SEQUENCE [LARGE SCALE GENOMIC DNA]</scope>
    <source>
        <strain evidence="3">KCTC 42443</strain>
    </source>
</reference>
<evidence type="ECO:0000259" key="1">
    <source>
        <dbReference type="PROSITE" id="PS51186"/>
    </source>
</evidence>
<dbReference type="RefSeq" id="WP_191285857.1">
    <property type="nucleotide sequence ID" value="NZ_BNCH01000002.1"/>
</dbReference>
<dbReference type="SUPFAM" id="SSF55729">
    <property type="entry name" value="Acyl-CoA N-acyltransferases (Nat)"/>
    <property type="match status" value="1"/>
</dbReference>
<feature type="domain" description="N-acetyltransferase" evidence="1">
    <location>
        <begin position="7"/>
        <end position="164"/>
    </location>
</feature>
<dbReference type="EMBL" id="BNCH01000002">
    <property type="protein sequence ID" value="GHE95387.1"/>
    <property type="molecule type" value="Genomic_DNA"/>
</dbReference>
<dbReference type="InterPro" id="IPR016181">
    <property type="entry name" value="Acyl_CoA_acyltransferase"/>
</dbReference>
<dbReference type="PANTHER" id="PTHR43792:SF1">
    <property type="entry name" value="N-ACETYLTRANSFERASE DOMAIN-CONTAINING PROTEIN"/>
    <property type="match status" value="1"/>
</dbReference>
<name>A0ABQ3IWB6_9RHOB</name>
<dbReference type="Gene3D" id="3.40.630.30">
    <property type="match status" value="1"/>
</dbReference>
<proteinExistence type="predicted"/>
<dbReference type="PROSITE" id="PS51186">
    <property type="entry name" value="GNAT"/>
    <property type="match status" value="1"/>
</dbReference>
<dbReference type="PANTHER" id="PTHR43792">
    <property type="entry name" value="GNAT FAMILY, PUTATIVE (AFU_ORTHOLOGUE AFUA_3G00765)-RELATED-RELATED"/>
    <property type="match status" value="1"/>
</dbReference>
<dbReference type="Proteomes" id="UP000609802">
    <property type="component" value="Unassembled WGS sequence"/>
</dbReference>
<evidence type="ECO:0000313" key="2">
    <source>
        <dbReference type="EMBL" id="GHE95387.1"/>
    </source>
</evidence>
<organism evidence="2 3">
    <name type="scientific">Aliiroseovarius zhejiangensis</name>
    <dbReference type="NCBI Taxonomy" id="1632025"/>
    <lineage>
        <taxon>Bacteria</taxon>
        <taxon>Pseudomonadati</taxon>
        <taxon>Pseudomonadota</taxon>
        <taxon>Alphaproteobacteria</taxon>
        <taxon>Rhodobacterales</taxon>
        <taxon>Paracoccaceae</taxon>
        <taxon>Aliiroseovarius</taxon>
    </lineage>
</organism>
<dbReference type="InterPro" id="IPR051531">
    <property type="entry name" value="N-acetyltransferase"/>
</dbReference>
<dbReference type="CDD" id="cd04301">
    <property type="entry name" value="NAT_SF"/>
    <property type="match status" value="1"/>
</dbReference>
<accession>A0ABQ3IWB6</accession>
<dbReference type="Pfam" id="PF13302">
    <property type="entry name" value="Acetyltransf_3"/>
    <property type="match status" value="1"/>
</dbReference>
<dbReference type="InterPro" id="IPR000182">
    <property type="entry name" value="GNAT_dom"/>
</dbReference>
<gene>
    <name evidence="2" type="ORF">GCM10016455_15040</name>
</gene>
<sequence>MIRTDRLCLRAPRQDDLDDLHAVFAHPDAMRYWSHPAHTQHSRTQQVLDGMIRSHRATGLEYVVAHEGRVIGKAGLWRIAELGYILHPDHWGKGLGREALLAVLGAAWDRHPGIDRITAEIDPRNIASARLLDGLGFQVTGHAENTLQVNGEWCDSIYYALPRPEAAA</sequence>
<evidence type="ECO:0000313" key="3">
    <source>
        <dbReference type="Proteomes" id="UP000609802"/>
    </source>
</evidence>
<protein>
    <submittedName>
        <fullName evidence="2">N-acetyltransferase</fullName>
    </submittedName>
</protein>
<keyword evidence="3" id="KW-1185">Reference proteome</keyword>